<dbReference type="PANTHER" id="PTHR23322">
    <property type="entry name" value="FAS-ASSOCIATED PROTEIN"/>
    <property type="match status" value="1"/>
</dbReference>
<comment type="caution">
    <text evidence="3">The sequence shown here is derived from an EMBL/GenBank/DDBJ whole genome shotgun (WGS) entry which is preliminary data.</text>
</comment>
<evidence type="ECO:0000313" key="3">
    <source>
        <dbReference type="EMBL" id="KAG1363832.1"/>
    </source>
</evidence>
<dbReference type="EMBL" id="CM017882">
    <property type="protein sequence ID" value="KAG1363832.1"/>
    <property type="molecule type" value="Genomic_DNA"/>
</dbReference>
<dbReference type="InterPro" id="IPR049483">
    <property type="entry name" value="FAF1_2-like_UAS"/>
</dbReference>
<dbReference type="CDD" id="cd02958">
    <property type="entry name" value="UAS"/>
    <property type="match status" value="1"/>
</dbReference>
<dbReference type="GO" id="GO:0043130">
    <property type="term" value="F:ubiquitin binding"/>
    <property type="evidence" value="ECO:0007669"/>
    <property type="project" value="TreeGrafter"/>
</dbReference>
<organism evidence="3 4">
    <name type="scientific">Cocos nucifera</name>
    <name type="common">Coconut palm</name>
    <dbReference type="NCBI Taxonomy" id="13894"/>
    <lineage>
        <taxon>Eukaryota</taxon>
        <taxon>Viridiplantae</taxon>
        <taxon>Streptophyta</taxon>
        <taxon>Embryophyta</taxon>
        <taxon>Tracheophyta</taxon>
        <taxon>Spermatophyta</taxon>
        <taxon>Magnoliopsida</taxon>
        <taxon>Liliopsida</taxon>
        <taxon>Arecaceae</taxon>
        <taxon>Arecoideae</taxon>
        <taxon>Cocoseae</taxon>
        <taxon>Attaleinae</taxon>
        <taxon>Cocos</taxon>
    </lineage>
</organism>
<evidence type="ECO:0000256" key="1">
    <source>
        <dbReference type="SAM" id="MobiDB-lite"/>
    </source>
</evidence>
<proteinExistence type="predicted"/>
<reference evidence="3" key="1">
    <citation type="journal article" date="2017" name="Gigascience">
        <title>The genome draft of coconut (Cocos nucifera).</title>
        <authorList>
            <person name="Xiao Y."/>
            <person name="Xu P."/>
            <person name="Fan H."/>
            <person name="Baudouin L."/>
            <person name="Xia W."/>
            <person name="Bocs S."/>
            <person name="Xu J."/>
            <person name="Li Q."/>
            <person name="Guo A."/>
            <person name="Zhou L."/>
            <person name="Li J."/>
            <person name="Wu Y."/>
            <person name="Ma Z."/>
            <person name="Armero A."/>
            <person name="Issali A.E."/>
            <person name="Liu N."/>
            <person name="Peng M."/>
            <person name="Yang Y."/>
        </authorList>
    </citation>
    <scope>NUCLEOTIDE SEQUENCE</scope>
    <source>
        <tissue evidence="3">Spear leaf of Hainan Tall coconut</tissue>
    </source>
</reference>
<feature type="compositionally biased region" description="Basic and acidic residues" evidence="1">
    <location>
        <begin position="251"/>
        <end position="278"/>
    </location>
</feature>
<evidence type="ECO:0000313" key="4">
    <source>
        <dbReference type="Proteomes" id="UP000797356"/>
    </source>
</evidence>
<gene>
    <name evidence="3" type="ORF">COCNU_11G006590</name>
</gene>
<dbReference type="OrthoDB" id="1026733at2759"/>
<dbReference type="Gene3D" id="3.40.30.10">
    <property type="entry name" value="Glutaredoxin"/>
    <property type="match status" value="1"/>
</dbReference>
<dbReference type="GO" id="GO:0005783">
    <property type="term" value="C:endoplasmic reticulum"/>
    <property type="evidence" value="ECO:0007669"/>
    <property type="project" value="TreeGrafter"/>
</dbReference>
<dbReference type="InterPro" id="IPR029071">
    <property type="entry name" value="Ubiquitin-like_domsf"/>
</dbReference>
<dbReference type="AlphaFoldDB" id="A0A8K0N9J4"/>
<dbReference type="SMART" id="SM00594">
    <property type="entry name" value="UAS"/>
    <property type="match status" value="1"/>
</dbReference>
<feature type="domain" description="UBX" evidence="2">
    <location>
        <begin position="303"/>
        <end position="381"/>
    </location>
</feature>
<dbReference type="Proteomes" id="UP000797356">
    <property type="component" value="Chromosome 11"/>
</dbReference>
<reference evidence="3" key="2">
    <citation type="submission" date="2019-07" db="EMBL/GenBank/DDBJ databases">
        <authorList>
            <person name="Yang Y."/>
            <person name="Bocs S."/>
            <person name="Baudouin L."/>
        </authorList>
    </citation>
    <scope>NUCLEOTIDE SEQUENCE</scope>
    <source>
        <tissue evidence="3">Spear leaf of Hainan Tall coconut</tissue>
    </source>
</reference>
<dbReference type="Pfam" id="PF21021">
    <property type="entry name" value="FAF1"/>
    <property type="match status" value="1"/>
</dbReference>
<dbReference type="PANTHER" id="PTHR23322:SF71">
    <property type="entry name" value="UBIQUITIN-ASSOCIATED (UBA) PROTEIN-RELATED"/>
    <property type="match status" value="1"/>
</dbReference>
<accession>A0A8K0N9J4</accession>
<name>A0A8K0N9J4_COCNU</name>
<keyword evidence="4" id="KW-1185">Reference proteome</keyword>
<dbReference type="GO" id="GO:0036503">
    <property type="term" value="P:ERAD pathway"/>
    <property type="evidence" value="ECO:0007669"/>
    <property type="project" value="TreeGrafter"/>
</dbReference>
<dbReference type="InterPro" id="IPR001012">
    <property type="entry name" value="UBX_dom"/>
</dbReference>
<dbReference type="SUPFAM" id="SSF54236">
    <property type="entry name" value="Ubiquitin-like"/>
    <property type="match status" value="1"/>
</dbReference>
<sequence>MVRLPLSIIEGISRAIGHGAPRRGPQNPQSQQHPGLLIIPEEWLFITLFERHYGSTHPFFYACQFLEALKIAKDESKFVFLYLHDPDHPYTAPFCRDTLCSQLVVEFLDTNFVSWGAVANRGEGSEMAAALKAASFPFCAVVAPISGESIAVLQQVEGPVSPEELVNILQKTIEEQRSAFRALRTEEEEKIRENRQLRAEQDAAYLESLKKDKFISCRKRKEPGKVRTEEEEKIRENRQLRAEQDAAYLESLKKDKEKERAQQRLVEEAARAAAERQRNPPPKQLSSKTKDASKETQTVTSRKTKSTTKILIRFPNGQRIEQSFLCTDTIRSIFRYIDSLDIPGIGSYRLISNFPRKVYGYEQLEMTLKDAGLHPSAALFLELLQ</sequence>
<protein>
    <submittedName>
        <fullName evidence="3">Plant UBX domain-containing protein 10</fullName>
    </submittedName>
</protein>
<dbReference type="PROSITE" id="PS50033">
    <property type="entry name" value="UBX"/>
    <property type="match status" value="1"/>
</dbReference>
<dbReference type="Pfam" id="PF00789">
    <property type="entry name" value="UBX"/>
    <property type="match status" value="1"/>
</dbReference>
<dbReference type="CDD" id="cd01767">
    <property type="entry name" value="UBX"/>
    <property type="match status" value="1"/>
</dbReference>
<dbReference type="SUPFAM" id="SSF52833">
    <property type="entry name" value="Thioredoxin-like"/>
    <property type="match status" value="1"/>
</dbReference>
<dbReference type="InterPro" id="IPR036249">
    <property type="entry name" value="Thioredoxin-like_sf"/>
</dbReference>
<dbReference type="Gene3D" id="3.10.20.90">
    <property type="entry name" value="Phosphatidylinositol 3-kinase Catalytic Subunit, Chain A, domain 1"/>
    <property type="match status" value="1"/>
</dbReference>
<feature type="region of interest" description="Disordered" evidence="1">
    <location>
        <begin position="251"/>
        <end position="304"/>
    </location>
</feature>
<dbReference type="SMART" id="SM00166">
    <property type="entry name" value="UBX"/>
    <property type="match status" value="1"/>
</dbReference>
<dbReference type="InterPro" id="IPR050730">
    <property type="entry name" value="UBX_domain-protein"/>
</dbReference>
<evidence type="ECO:0000259" key="2">
    <source>
        <dbReference type="PROSITE" id="PS50033"/>
    </source>
</evidence>
<dbReference type="InterPro" id="IPR006577">
    <property type="entry name" value="UAS"/>
</dbReference>